<dbReference type="InterPro" id="IPR036866">
    <property type="entry name" value="RibonucZ/Hydroxyglut_hydro"/>
</dbReference>
<evidence type="ECO:0000313" key="3">
    <source>
        <dbReference type="Proteomes" id="UP001157186"/>
    </source>
</evidence>
<gene>
    <name evidence="2" type="ORF">tinsulaeT_19190</name>
</gene>
<organism evidence="2 3">
    <name type="scientific">Thalassotalea insulae</name>
    <dbReference type="NCBI Taxonomy" id="2056778"/>
    <lineage>
        <taxon>Bacteria</taxon>
        <taxon>Pseudomonadati</taxon>
        <taxon>Pseudomonadota</taxon>
        <taxon>Gammaproteobacteria</taxon>
        <taxon>Alteromonadales</taxon>
        <taxon>Colwelliaceae</taxon>
        <taxon>Thalassotalea</taxon>
    </lineage>
</organism>
<evidence type="ECO:0000313" key="2">
    <source>
        <dbReference type="EMBL" id="GLX78579.1"/>
    </source>
</evidence>
<dbReference type="Proteomes" id="UP001157186">
    <property type="component" value="Unassembled WGS sequence"/>
</dbReference>
<proteinExistence type="predicted"/>
<keyword evidence="3" id="KW-1185">Reference proteome</keyword>
<dbReference type="RefSeq" id="WP_284244461.1">
    <property type="nucleotide sequence ID" value="NZ_BSST01000001.1"/>
</dbReference>
<dbReference type="SUPFAM" id="SSF56281">
    <property type="entry name" value="Metallo-hydrolase/oxidoreductase"/>
    <property type="match status" value="1"/>
</dbReference>
<dbReference type="EMBL" id="BSST01000001">
    <property type="protein sequence ID" value="GLX78579.1"/>
    <property type="molecule type" value="Genomic_DNA"/>
</dbReference>
<reference evidence="2 3" key="1">
    <citation type="submission" date="2023-03" db="EMBL/GenBank/DDBJ databases">
        <title>Draft genome sequence of Thalassotalea insulae KCTC 62186T.</title>
        <authorList>
            <person name="Sawabe T."/>
        </authorList>
    </citation>
    <scope>NUCLEOTIDE SEQUENCE [LARGE SCALE GENOMIC DNA]</scope>
    <source>
        <strain evidence="2 3">KCTC 62186</strain>
    </source>
</reference>
<name>A0ABQ6GTT8_9GAMM</name>
<feature type="domain" description="Metallo-beta-lactamase" evidence="1">
    <location>
        <begin position="275"/>
        <end position="452"/>
    </location>
</feature>
<accession>A0ABQ6GTT8</accession>
<evidence type="ECO:0000259" key="1">
    <source>
        <dbReference type="SMART" id="SM00849"/>
    </source>
</evidence>
<comment type="caution">
    <text evidence="2">The sequence shown here is derived from an EMBL/GenBank/DDBJ whole genome shotgun (WGS) entry which is preliminary data.</text>
</comment>
<dbReference type="Gene3D" id="3.60.15.10">
    <property type="entry name" value="Ribonuclease Z/Hydroxyacylglutathione hydrolase-like"/>
    <property type="match status" value="1"/>
</dbReference>
<sequence length="483" mass="54821">MQLFNRQILFAFCCITAFSTVAGEQEQGIIERTIHAYGGKQLLALKTIKIEDEYKGFRYGQSNSPDEVDMVDYRSSLTIDLENKRKDFKWLRGNQADFSTQHRIFNGRTGYVINHDKQTLTQDNHINYRNAGRNHSYYLDTAMVLLLNENKNKVKYLGQKMLHGKAHNLLELNTQGFKNLTFYLEKETGKLSLMTRPHWRPNTFFNYNYSDYQQQQGITYAASTYVTRGGQPFNAFVKRQVDFNPTITNEFIVPQDYGKAPDILDFSEMTISSPGDNLYLVGKDWGFTLFIDAGDYFIAAGGYQDLSKRFALMKEKTGLDKPLKYQVVSHHHLDHLGGMSEAAALGASFITVQSNVASIQQVLDQPLPDQRFIIIKEQASFANGLVQIIDYPNSHANHSLLTYIPEAKLLFSADLYLSRQKTGAPDGSPELAQLKNTLAKHKLKVEHFAAAHSSRVLTNKDFNASLNNMPTAVCPANWQICFD</sequence>
<dbReference type="SMART" id="SM00849">
    <property type="entry name" value="Lactamase_B"/>
    <property type="match status" value="1"/>
</dbReference>
<protein>
    <recommendedName>
        <fullName evidence="1">Metallo-beta-lactamase domain-containing protein</fullName>
    </recommendedName>
</protein>
<dbReference type="InterPro" id="IPR001279">
    <property type="entry name" value="Metallo-B-lactamas"/>
</dbReference>